<dbReference type="EMBL" id="AP022570">
    <property type="protein sequence ID" value="BBX50354.1"/>
    <property type="molecule type" value="Genomic_DNA"/>
</dbReference>
<keyword evidence="4" id="KW-1185">Reference proteome</keyword>
<dbReference type="SUPFAM" id="SSF101478">
    <property type="entry name" value="ADP-ribosylglycohydrolase"/>
    <property type="match status" value="1"/>
</dbReference>
<feature type="binding site" evidence="1">
    <location>
        <position position="826"/>
    </location>
    <ligand>
        <name>Mg(2+)</name>
        <dbReference type="ChEBI" id="CHEBI:18420"/>
        <label>1</label>
    </ligand>
</feature>
<dbReference type="InterPro" id="IPR036705">
    <property type="entry name" value="Ribosyl_crysJ1_sf"/>
</dbReference>
<dbReference type="Proteomes" id="UP000466785">
    <property type="component" value="Chromosome"/>
</dbReference>
<name>A0A6N4V6N9_9MYCO</name>
<feature type="binding site" evidence="1">
    <location>
        <position position="1068"/>
    </location>
    <ligand>
        <name>Mg(2+)</name>
        <dbReference type="ChEBI" id="CHEBI:18420"/>
        <label>1</label>
    </ligand>
</feature>
<protein>
    <recommendedName>
        <fullName evidence="2">GmrSD restriction endonucleases N-terminal domain-containing protein</fullName>
    </recommendedName>
</protein>
<feature type="binding site" evidence="1">
    <location>
        <position position="825"/>
    </location>
    <ligand>
        <name>Mg(2+)</name>
        <dbReference type="ChEBI" id="CHEBI:18420"/>
        <label>1</label>
    </ligand>
</feature>
<dbReference type="InterPro" id="IPR004919">
    <property type="entry name" value="GmrSD_N"/>
</dbReference>
<comment type="cofactor">
    <cofactor evidence="1">
        <name>Mg(2+)</name>
        <dbReference type="ChEBI" id="CHEBI:18420"/>
    </cofactor>
    <text evidence="1">Binds 2 magnesium ions per subunit.</text>
</comment>
<organism evidence="3 4">
    <name type="scientific">Mycolicibacterium poriferae</name>
    <dbReference type="NCBI Taxonomy" id="39694"/>
    <lineage>
        <taxon>Bacteria</taxon>
        <taxon>Bacillati</taxon>
        <taxon>Actinomycetota</taxon>
        <taxon>Actinomycetes</taxon>
        <taxon>Mycobacteriales</taxon>
        <taxon>Mycobacteriaceae</taxon>
        <taxon>Mycolicibacterium</taxon>
    </lineage>
</organism>
<feature type="binding site" evidence="1">
    <location>
        <position position="1065"/>
    </location>
    <ligand>
        <name>Mg(2+)</name>
        <dbReference type="ChEBI" id="CHEBI:18420"/>
        <label>1</label>
    </ligand>
</feature>
<feature type="binding site" evidence="1">
    <location>
        <position position="824"/>
    </location>
    <ligand>
        <name>Mg(2+)</name>
        <dbReference type="ChEBI" id="CHEBI:18420"/>
        <label>1</label>
    </ligand>
</feature>
<keyword evidence="1" id="KW-0479">Metal-binding</keyword>
<dbReference type="InterPro" id="IPR005502">
    <property type="entry name" value="Ribosyl_crysJ1"/>
</dbReference>
<accession>A0A6N4V6N9</accession>
<dbReference type="PANTHER" id="PTHR37292:SF2">
    <property type="entry name" value="DUF262 DOMAIN-CONTAINING PROTEIN"/>
    <property type="match status" value="1"/>
</dbReference>
<evidence type="ECO:0000313" key="3">
    <source>
        <dbReference type="EMBL" id="BBX50354.1"/>
    </source>
</evidence>
<evidence type="ECO:0000313" key="4">
    <source>
        <dbReference type="Proteomes" id="UP000466785"/>
    </source>
</evidence>
<sequence length="1135" mass="124444">MTRLSTLLDEIDSGVVLLPEFQRGYVWNRDQVRGLMRSLYRGYPVGGLLMWETTSEDITVRGAAGGSGTRQLLLDGQQRVTSMYGVIRGTPPPFFEGDASAFTGLHFNVETESFEFYAPTKMVGDPTWVNVTELFRKGPFEYLSAFPDVEREVLNTYLARLNRIKEIDNRDFNSEKITGAGKTVDEVVDIFNKVNSGGTKLSKGDLALAKLCAEWPDARKELRDHLDRWKKAGFRFSLDWLLRNATAVATGRALFSSLSDVSATDFESALGKSVNHIGTFLDAASGRLGLDHDRVLMGRYATPVITRLLQLSGGGFTDSTHRDKVLYWYVHSALWGRFSGSTETYLQQDYDAVERGGVDALISTLERVRGGRLAVSPDDFAGATRGSRFYPLLYLLTRVDGARDFGSGLELRAELLGKLTSLQVHHIFPKALLRKHGFDRNEINALANFCFLTQDTNIKVGMRDPAEYLPEVEAKHPGVLESQWIPTDPELWRVERYLDFLAARRELLAASAQSFLEGLRNPAVPHDNVLLERLQVADEVIDDPRAEQVRALIAELEDRGFASPVIDTEIPDPVSGAELAVAEAFWPDGLQHGVGSPVVLELDPEDADLPRLEELGYQVFTSVDALLGFVESEGAAAAGEPSAPAEPPPESSKSVVEAEFARRMKAVYDRGRGEAGYNATYFLSMLSQHGPQETAHRLLASPAISDGFAELWERGRLDLTVEALVVEPQFSELFSEEEISVARRRLEQFGYIPSARTQRSHADRSAAAKPDRRARFRGCLLGGAVGDALGAPVEFLDRDSILTRFGPDGITNYAPAYGRLGAITDDTQMTLFTAEGLIRSWVRSSMKGVTTEEGVTAHAYLRWLLTQGERPNNRIDLLDEDEKGWLFGQAELHNRRAPGNTCLSALRDMPALGEPARNTSKGCGGVMRVAPAGLYAAAASRGNDLQAAFDLGARLCALTHGHPTGILAGGVFAALTFAIVRDFSLPEGLAEAKSVLASRPDHEEVLDALTLAGKLARSTTPPHEAIAQLGAGWVADEALAIALYCTLVAHDFRQGVLLAVNHGGDSDSTGAIAGNLLGAMRGIDAIPSEWLEPLELQDVIRELADDLVEFPDWQIDEYSFDSTATQRIWKKYPGF</sequence>
<dbReference type="Pfam" id="PF03747">
    <property type="entry name" value="ADP_ribosyl_GH"/>
    <property type="match status" value="1"/>
</dbReference>
<dbReference type="AlphaFoldDB" id="A0A6N4V6N9"/>
<gene>
    <name evidence="3" type="ORF">MPOR_13800</name>
</gene>
<dbReference type="PANTHER" id="PTHR37292">
    <property type="entry name" value="VNG6097C"/>
    <property type="match status" value="1"/>
</dbReference>
<proteinExistence type="predicted"/>
<evidence type="ECO:0000256" key="1">
    <source>
        <dbReference type="PIRSR" id="PIRSR605502-1"/>
    </source>
</evidence>
<dbReference type="Gene3D" id="1.10.4080.10">
    <property type="entry name" value="ADP-ribosylation/Crystallin J1"/>
    <property type="match status" value="1"/>
</dbReference>
<dbReference type="Pfam" id="PF03235">
    <property type="entry name" value="GmrSD_N"/>
    <property type="match status" value="1"/>
</dbReference>
<feature type="binding site" evidence="1">
    <location>
        <position position="1067"/>
    </location>
    <ligand>
        <name>Mg(2+)</name>
        <dbReference type="ChEBI" id="CHEBI:18420"/>
        <label>1</label>
    </ligand>
</feature>
<dbReference type="GO" id="GO:0046872">
    <property type="term" value="F:metal ion binding"/>
    <property type="evidence" value="ECO:0007669"/>
    <property type="project" value="UniProtKB-KW"/>
</dbReference>
<feature type="domain" description="GmrSD restriction endonucleases N-terminal" evidence="2">
    <location>
        <begin position="4"/>
        <end position="211"/>
    </location>
</feature>
<keyword evidence="1" id="KW-0460">Magnesium</keyword>
<reference evidence="3 4" key="1">
    <citation type="journal article" date="2019" name="Emerg. Microbes Infect.">
        <title>Comprehensive subspecies identification of 175 nontuberculous mycobacteria species based on 7547 genomic profiles.</title>
        <authorList>
            <person name="Matsumoto Y."/>
            <person name="Kinjo T."/>
            <person name="Motooka D."/>
            <person name="Nabeya D."/>
            <person name="Jung N."/>
            <person name="Uechi K."/>
            <person name="Horii T."/>
            <person name="Iida T."/>
            <person name="Fujita J."/>
            <person name="Nakamura S."/>
        </authorList>
    </citation>
    <scope>NUCLEOTIDE SEQUENCE [LARGE SCALE GENOMIC DNA]</scope>
    <source>
        <strain evidence="3 4">JCM 12603</strain>
    </source>
</reference>
<dbReference type="RefSeq" id="WP_235682472.1">
    <property type="nucleotide sequence ID" value="NZ_AP022570.1"/>
</dbReference>
<evidence type="ECO:0000259" key="2">
    <source>
        <dbReference type="Pfam" id="PF03235"/>
    </source>
</evidence>
<dbReference type="KEGG" id="mpof:MPOR_13800"/>